<feature type="transmembrane region" description="Helical" evidence="5">
    <location>
        <begin position="181"/>
        <end position="200"/>
    </location>
</feature>
<accession>A0A926I8D9</accession>
<feature type="domain" description="O-antigen ligase-related" evidence="6">
    <location>
        <begin position="221"/>
        <end position="407"/>
    </location>
</feature>
<dbReference type="PANTHER" id="PTHR37422">
    <property type="entry name" value="TEICHURONIC ACID BIOSYNTHESIS PROTEIN TUAE"/>
    <property type="match status" value="1"/>
</dbReference>
<feature type="transmembrane region" description="Helical" evidence="5">
    <location>
        <begin position="72"/>
        <end position="90"/>
    </location>
</feature>
<dbReference type="InterPro" id="IPR007016">
    <property type="entry name" value="O-antigen_ligase-rel_domated"/>
</dbReference>
<dbReference type="EMBL" id="JACRSV010000005">
    <property type="protein sequence ID" value="MBC8560852.1"/>
    <property type="molecule type" value="Genomic_DNA"/>
</dbReference>
<evidence type="ECO:0000256" key="1">
    <source>
        <dbReference type="ARBA" id="ARBA00004141"/>
    </source>
</evidence>
<evidence type="ECO:0000256" key="3">
    <source>
        <dbReference type="ARBA" id="ARBA00022989"/>
    </source>
</evidence>
<keyword evidence="7" id="KW-0436">Ligase</keyword>
<feature type="transmembrane region" description="Helical" evidence="5">
    <location>
        <begin position="231"/>
        <end position="252"/>
    </location>
</feature>
<dbReference type="RefSeq" id="WP_249296149.1">
    <property type="nucleotide sequence ID" value="NZ_JACRSV010000005.1"/>
</dbReference>
<feature type="transmembrane region" description="Helical" evidence="5">
    <location>
        <begin position="96"/>
        <end position="114"/>
    </location>
</feature>
<feature type="transmembrane region" description="Helical" evidence="5">
    <location>
        <begin position="20"/>
        <end position="37"/>
    </location>
</feature>
<dbReference type="InterPro" id="IPR051533">
    <property type="entry name" value="WaaL-like"/>
</dbReference>
<proteinExistence type="predicted"/>
<feature type="transmembrane region" description="Helical" evidence="5">
    <location>
        <begin position="430"/>
        <end position="450"/>
    </location>
</feature>
<evidence type="ECO:0000256" key="5">
    <source>
        <dbReference type="SAM" id="Phobius"/>
    </source>
</evidence>
<keyword evidence="8" id="KW-1185">Reference proteome</keyword>
<comment type="subcellular location">
    <subcellularLocation>
        <location evidence="1">Membrane</location>
        <topology evidence="1">Multi-pass membrane protein</topology>
    </subcellularLocation>
</comment>
<evidence type="ECO:0000313" key="8">
    <source>
        <dbReference type="Proteomes" id="UP000610760"/>
    </source>
</evidence>
<feature type="transmembrane region" description="Helical" evidence="5">
    <location>
        <begin position="264"/>
        <end position="286"/>
    </location>
</feature>
<evidence type="ECO:0000256" key="2">
    <source>
        <dbReference type="ARBA" id="ARBA00022692"/>
    </source>
</evidence>
<dbReference type="AlphaFoldDB" id="A0A926I8D9"/>
<dbReference type="Proteomes" id="UP000610760">
    <property type="component" value="Unassembled WGS sequence"/>
</dbReference>
<keyword evidence="3 5" id="KW-1133">Transmembrane helix</keyword>
<dbReference type="GO" id="GO:0016020">
    <property type="term" value="C:membrane"/>
    <property type="evidence" value="ECO:0007669"/>
    <property type="project" value="UniProtKB-SubCell"/>
</dbReference>
<keyword evidence="2 5" id="KW-0812">Transmembrane</keyword>
<dbReference type="PANTHER" id="PTHR37422:SF13">
    <property type="entry name" value="LIPOPOLYSACCHARIDE BIOSYNTHESIS PROTEIN PA4999-RELATED"/>
    <property type="match status" value="1"/>
</dbReference>
<comment type="caution">
    <text evidence="7">The sequence shown here is derived from an EMBL/GenBank/DDBJ whole genome shotgun (WGS) entry which is preliminary data.</text>
</comment>
<evidence type="ECO:0000256" key="4">
    <source>
        <dbReference type="ARBA" id="ARBA00023136"/>
    </source>
</evidence>
<evidence type="ECO:0000259" key="6">
    <source>
        <dbReference type="Pfam" id="PF04932"/>
    </source>
</evidence>
<feature type="transmembrane region" description="Helical" evidence="5">
    <location>
        <begin position="390"/>
        <end position="418"/>
    </location>
</feature>
<feature type="transmembrane region" description="Helical" evidence="5">
    <location>
        <begin position="126"/>
        <end position="150"/>
    </location>
</feature>
<name>A0A926I8D9_9FIRM</name>
<reference evidence="7" key="1">
    <citation type="submission" date="2020-08" db="EMBL/GenBank/DDBJ databases">
        <title>Genome public.</title>
        <authorList>
            <person name="Liu C."/>
            <person name="Sun Q."/>
        </authorList>
    </citation>
    <scope>NUCLEOTIDE SEQUENCE</scope>
    <source>
        <strain evidence="7">NSJ-33</strain>
    </source>
</reference>
<dbReference type="GO" id="GO:0016874">
    <property type="term" value="F:ligase activity"/>
    <property type="evidence" value="ECO:0007669"/>
    <property type="project" value="UniProtKB-KW"/>
</dbReference>
<dbReference type="Pfam" id="PF04932">
    <property type="entry name" value="Wzy_C"/>
    <property type="match status" value="1"/>
</dbReference>
<feature type="transmembrane region" description="Helical" evidence="5">
    <location>
        <begin position="456"/>
        <end position="476"/>
    </location>
</feature>
<evidence type="ECO:0000313" key="7">
    <source>
        <dbReference type="EMBL" id="MBC8560852.1"/>
    </source>
</evidence>
<sequence length="502" mass="57092">MEKKGFWSRLVSTIFDHNTFRMVLLVVVVLRTCAFLNPIVGPLVKFTLLWSACILVKDLFTDRLFMVNRYRGILYLFLISYAITCLVNRQENFARNLAMLCYMVVNMMVLYSYDGKKEPGQVKQELLRFNHVFMIVSFVGQLISFLTYFLNLKFSYLIGDDIFYYGVYNGRIWGFYTNPNAASFFSVLNIMLTVVCLIILKGNLPKRLKWFYIANAFVEMMILFMCNSRGSVLALCCYLILLPILMGIPLYKTVDDKKKLSKKIIAAAIILPLAVNGAHELAIGVLPSLVIKDSAISQQLVDSLPNTGIPLNDDMAGNAAADLEREDYGSKYGGRYFLWQSGLHIIENDPLFGVGNDNVPIHAYRYAARYFTNFGDDVYLPGVTGGLHNLFFQIAAASGLVGLGIFLIFGLMVLVRVIRYMIWSYKNKNQNMLAIAGICIIVTILLRTMTDTGIVYGHYYLGVIFWMYMSVIMYFIDREYPNSPKPIIARLHDKIFKKSAGK</sequence>
<protein>
    <submittedName>
        <fullName evidence="7">O-antigen ligase family protein</fullName>
    </submittedName>
</protein>
<gene>
    <name evidence="7" type="ORF">H8710_12330</name>
</gene>
<keyword evidence="4 5" id="KW-0472">Membrane</keyword>
<organism evidence="7 8">
    <name type="scientific">Fumia xinanensis</name>
    <dbReference type="NCBI Taxonomy" id="2763659"/>
    <lineage>
        <taxon>Bacteria</taxon>
        <taxon>Bacillati</taxon>
        <taxon>Bacillota</taxon>
        <taxon>Clostridia</taxon>
        <taxon>Eubacteriales</taxon>
        <taxon>Oscillospiraceae</taxon>
        <taxon>Fumia</taxon>
    </lineage>
</organism>